<keyword evidence="2" id="KW-1185">Reference proteome</keyword>
<evidence type="ECO:0000313" key="2">
    <source>
        <dbReference type="Proteomes" id="UP000182466"/>
    </source>
</evidence>
<gene>
    <name evidence="1" type="ORF">SAMN05216236_102130</name>
</gene>
<proteinExistence type="predicted"/>
<dbReference type="Proteomes" id="UP000182466">
    <property type="component" value="Unassembled WGS sequence"/>
</dbReference>
<evidence type="ECO:0008006" key="3">
    <source>
        <dbReference type="Google" id="ProtNLM"/>
    </source>
</evidence>
<dbReference type="EMBL" id="FPAW01000002">
    <property type="protein sequence ID" value="SFT47745.1"/>
    <property type="molecule type" value="Genomic_DNA"/>
</dbReference>
<name>A0A1I6YB43_9RHOB</name>
<dbReference type="PROSITE" id="PS51257">
    <property type="entry name" value="PROKAR_LIPOPROTEIN"/>
    <property type="match status" value="1"/>
</dbReference>
<reference evidence="1 2" key="1">
    <citation type="submission" date="2016-10" db="EMBL/GenBank/DDBJ databases">
        <authorList>
            <person name="de Groot N.N."/>
        </authorList>
    </citation>
    <scope>NUCLEOTIDE SEQUENCE [LARGE SCALE GENOMIC DNA]</scope>
    <source>
        <strain evidence="1 2">CGMCC 1.10959</strain>
    </source>
</reference>
<sequence>MIRPRSYCRIAGSFLGSLCVVGLSGCAQDRESAVRAELGQWLALGDTSYFDSSLECTAGVFALEGIEIRDTIPVVRTIKKGMRLLGEGTAVAFDVPDVSPTSVSEAIMSANLPGGLGILSSGVAAKNCMTDEVQHSYLAALTAADTVLFFDPSGNALAVLDRTHKRAFFARGSV</sequence>
<evidence type="ECO:0000313" key="1">
    <source>
        <dbReference type="EMBL" id="SFT47745.1"/>
    </source>
</evidence>
<protein>
    <recommendedName>
        <fullName evidence="3">Lipoprotein</fullName>
    </recommendedName>
</protein>
<dbReference type="AlphaFoldDB" id="A0A1I6YB43"/>
<accession>A0A1I6YB43</accession>
<dbReference type="eggNOG" id="ENOG502ZAW7">
    <property type="taxonomic scope" value="Bacteria"/>
</dbReference>
<dbReference type="STRING" id="999627.SAMN05216236_102130"/>
<organism evidence="1 2">
    <name type="scientific">Sedimentitalea nanhaiensis</name>
    <dbReference type="NCBI Taxonomy" id="999627"/>
    <lineage>
        <taxon>Bacteria</taxon>
        <taxon>Pseudomonadati</taxon>
        <taxon>Pseudomonadota</taxon>
        <taxon>Alphaproteobacteria</taxon>
        <taxon>Rhodobacterales</taxon>
        <taxon>Paracoccaceae</taxon>
        <taxon>Sedimentitalea</taxon>
    </lineage>
</organism>